<evidence type="ECO:0000256" key="2">
    <source>
        <dbReference type="ARBA" id="ARBA00023125"/>
    </source>
</evidence>
<dbReference type="PANTHER" id="PTHR30349">
    <property type="entry name" value="PHAGE INTEGRASE-RELATED"/>
    <property type="match status" value="1"/>
</dbReference>
<dbReference type="RefSeq" id="WP_145107511.1">
    <property type="nucleotide sequence ID" value="NZ_CP036349.1"/>
</dbReference>
<dbReference type="EMBL" id="CP036349">
    <property type="protein sequence ID" value="QDV72464.1"/>
    <property type="molecule type" value="Genomic_DNA"/>
</dbReference>
<dbReference type="Proteomes" id="UP000316426">
    <property type="component" value="Chromosome"/>
</dbReference>
<organism evidence="5 6">
    <name type="scientific">Botrimarina mediterranea</name>
    <dbReference type="NCBI Taxonomy" id="2528022"/>
    <lineage>
        <taxon>Bacteria</taxon>
        <taxon>Pseudomonadati</taxon>
        <taxon>Planctomycetota</taxon>
        <taxon>Planctomycetia</taxon>
        <taxon>Pirellulales</taxon>
        <taxon>Lacipirellulaceae</taxon>
        <taxon>Botrimarina</taxon>
    </lineage>
</organism>
<dbReference type="SUPFAM" id="SSF56349">
    <property type="entry name" value="DNA breaking-rejoining enzymes"/>
    <property type="match status" value="1"/>
</dbReference>
<feature type="domain" description="Tyr recombinase" evidence="4">
    <location>
        <begin position="156"/>
        <end position="329"/>
    </location>
</feature>
<evidence type="ECO:0000313" key="5">
    <source>
        <dbReference type="EMBL" id="QDV72464.1"/>
    </source>
</evidence>
<dbReference type="KEGG" id="bmei:Spa11_06420"/>
<dbReference type="InterPro" id="IPR002104">
    <property type="entry name" value="Integrase_catalytic"/>
</dbReference>
<comment type="similarity">
    <text evidence="1">Belongs to the 'phage' integrase family.</text>
</comment>
<dbReference type="PROSITE" id="PS51898">
    <property type="entry name" value="TYR_RECOMBINASE"/>
    <property type="match status" value="1"/>
</dbReference>
<protein>
    <submittedName>
        <fullName evidence="5">Tyrosine recombinase XerD</fullName>
    </submittedName>
</protein>
<dbReference type="InterPro" id="IPR010998">
    <property type="entry name" value="Integrase_recombinase_N"/>
</dbReference>
<keyword evidence="6" id="KW-1185">Reference proteome</keyword>
<name>A0A518K3T6_9BACT</name>
<dbReference type="GO" id="GO:0006310">
    <property type="term" value="P:DNA recombination"/>
    <property type="evidence" value="ECO:0007669"/>
    <property type="project" value="UniProtKB-KW"/>
</dbReference>
<evidence type="ECO:0000256" key="1">
    <source>
        <dbReference type="ARBA" id="ARBA00008857"/>
    </source>
</evidence>
<sequence length="336" mass="37271">MGRKRRGPWQRSQDGAWYTTIGRKSVKVGEAGQPYAEVEKAYFALLAKGEKPATVTVAWIVGAFLDDTERTKAPGTLKWYREHLDKCVAYFGDRLKPENLAGGMVDRWIAHDYGHLAQNTQHGAARAIVRAMNWAVGERHIERSPLIGYTKPSPTAREAYTSPEEYKLALASANGGFKDVLTFLWETGCRPQELRAIEAAWLDGPAVVFPVLLSKGKKRRRVIILNDVAREIAERLAKANPEGPIFRNNQGRPWTKDALNCAFVRLRNRTGIETLCAYTLRHGFATEALKSGIDTTTVGVLMGHANPGMVATVYQHLAQDRGYLLSQLGNRQAVAG</sequence>
<dbReference type="Gene3D" id="1.10.150.130">
    <property type="match status" value="1"/>
</dbReference>
<dbReference type="Gene3D" id="1.10.443.10">
    <property type="entry name" value="Intergrase catalytic core"/>
    <property type="match status" value="1"/>
</dbReference>
<evidence type="ECO:0000313" key="6">
    <source>
        <dbReference type="Proteomes" id="UP000316426"/>
    </source>
</evidence>
<keyword evidence="3" id="KW-0233">DNA recombination</keyword>
<reference evidence="5 6" key="1">
    <citation type="submission" date="2019-02" db="EMBL/GenBank/DDBJ databases">
        <title>Deep-cultivation of Planctomycetes and their phenomic and genomic characterization uncovers novel biology.</title>
        <authorList>
            <person name="Wiegand S."/>
            <person name="Jogler M."/>
            <person name="Boedeker C."/>
            <person name="Pinto D."/>
            <person name="Vollmers J."/>
            <person name="Rivas-Marin E."/>
            <person name="Kohn T."/>
            <person name="Peeters S.H."/>
            <person name="Heuer A."/>
            <person name="Rast P."/>
            <person name="Oberbeckmann S."/>
            <person name="Bunk B."/>
            <person name="Jeske O."/>
            <person name="Meyerdierks A."/>
            <person name="Storesund J.E."/>
            <person name="Kallscheuer N."/>
            <person name="Luecker S."/>
            <person name="Lage O.M."/>
            <person name="Pohl T."/>
            <person name="Merkel B.J."/>
            <person name="Hornburger P."/>
            <person name="Mueller R.-W."/>
            <person name="Bruemmer F."/>
            <person name="Labrenz M."/>
            <person name="Spormann A.M."/>
            <person name="Op den Camp H."/>
            <person name="Overmann J."/>
            <person name="Amann R."/>
            <person name="Jetten M.S.M."/>
            <person name="Mascher T."/>
            <person name="Medema M.H."/>
            <person name="Devos D.P."/>
            <person name="Kaster A.-K."/>
            <person name="Ovreas L."/>
            <person name="Rohde M."/>
            <person name="Galperin M.Y."/>
            <person name="Jogler C."/>
        </authorList>
    </citation>
    <scope>NUCLEOTIDE SEQUENCE [LARGE SCALE GENOMIC DNA]</scope>
    <source>
        <strain evidence="5 6">Spa11</strain>
    </source>
</reference>
<dbReference type="PANTHER" id="PTHR30349:SF64">
    <property type="entry name" value="PROPHAGE INTEGRASE INTD-RELATED"/>
    <property type="match status" value="1"/>
</dbReference>
<dbReference type="Pfam" id="PF00589">
    <property type="entry name" value="Phage_integrase"/>
    <property type="match status" value="1"/>
</dbReference>
<dbReference type="InterPro" id="IPR050090">
    <property type="entry name" value="Tyrosine_recombinase_XerCD"/>
</dbReference>
<dbReference type="InterPro" id="IPR011010">
    <property type="entry name" value="DNA_brk_join_enz"/>
</dbReference>
<accession>A0A518K3T6</accession>
<keyword evidence="2" id="KW-0238">DNA-binding</keyword>
<dbReference type="AlphaFoldDB" id="A0A518K3T6"/>
<dbReference type="GO" id="GO:0015074">
    <property type="term" value="P:DNA integration"/>
    <property type="evidence" value="ECO:0007669"/>
    <property type="project" value="InterPro"/>
</dbReference>
<dbReference type="GO" id="GO:0003677">
    <property type="term" value="F:DNA binding"/>
    <property type="evidence" value="ECO:0007669"/>
    <property type="project" value="UniProtKB-KW"/>
</dbReference>
<gene>
    <name evidence="5" type="primary">xerD_2</name>
    <name evidence="5" type="ORF">Spa11_06420</name>
</gene>
<dbReference type="InterPro" id="IPR013762">
    <property type="entry name" value="Integrase-like_cat_sf"/>
</dbReference>
<proteinExistence type="inferred from homology"/>
<evidence type="ECO:0000256" key="3">
    <source>
        <dbReference type="ARBA" id="ARBA00023172"/>
    </source>
</evidence>
<evidence type="ECO:0000259" key="4">
    <source>
        <dbReference type="PROSITE" id="PS51898"/>
    </source>
</evidence>